<evidence type="ECO:0000256" key="1">
    <source>
        <dbReference type="ARBA" id="ARBA00002434"/>
    </source>
</evidence>
<dbReference type="CDD" id="cd00211">
    <property type="entry name" value="PTS_IIA_fru"/>
    <property type="match status" value="1"/>
</dbReference>
<dbReference type="PANTHER" id="PTHR30181:SF2">
    <property type="entry name" value="PTS SYSTEM MANNITOL-SPECIFIC EIICBA COMPONENT"/>
    <property type="match status" value="1"/>
</dbReference>
<reference evidence="13 14" key="1">
    <citation type="submission" date="2018-10" db="EMBL/GenBank/DDBJ databases">
        <title>Sequencing the genomes of 1000 actinobacteria strains.</title>
        <authorList>
            <person name="Klenk H.-P."/>
        </authorList>
    </citation>
    <scope>NUCLEOTIDE SEQUENCE [LARGE SCALE GENOMIC DNA]</scope>
    <source>
        <strain evidence="13 14">DSM 45175</strain>
    </source>
</reference>
<dbReference type="Pfam" id="PF00359">
    <property type="entry name" value="PTS_EIIA_2"/>
    <property type="match status" value="1"/>
</dbReference>
<evidence type="ECO:0000256" key="5">
    <source>
        <dbReference type="ARBA" id="ARBA00022597"/>
    </source>
</evidence>
<dbReference type="GO" id="GO:0016301">
    <property type="term" value="F:kinase activity"/>
    <property type="evidence" value="ECO:0007669"/>
    <property type="project" value="UniProtKB-KW"/>
</dbReference>
<keyword evidence="8" id="KW-0418">Kinase</keyword>
<dbReference type="InterPro" id="IPR050893">
    <property type="entry name" value="Sugar_PTS"/>
</dbReference>
<dbReference type="GO" id="GO:0090563">
    <property type="term" value="F:protein-phosphocysteine-sugar phosphotransferase activity"/>
    <property type="evidence" value="ECO:0007669"/>
    <property type="project" value="TreeGrafter"/>
</dbReference>
<keyword evidence="6" id="KW-0808">Transferase</keyword>
<gene>
    <name evidence="13" type="ORF">BDK92_7354</name>
</gene>
<dbReference type="InterPro" id="IPR016152">
    <property type="entry name" value="PTrfase/Anion_transptr"/>
</dbReference>
<evidence type="ECO:0000256" key="7">
    <source>
        <dbReference type="ARBA" id="ARBA00022683"/>
    </source>
</evidence>
<accession>A0A495JWY5</accession>
<dbReference type="InterPro" id="IPR002178">
    <property type="entry name" value="PTS_EIIA_type-2_dom"/>
</dbReference>
<evidence type="ECO:0000256" key="2">
    <source>
        <dbReference type="ARBA" id="ARBA00014783"/>
    </source>
</evidence>
<evidence type="ECO:0000256" key="9">
    <source>
        <dbReference type="ARBA" id="ARBA00029908"/>
    </source>
</evidence>
<comment type="caution">
    <text evidence="13">The sequence shown here is derived from an EMBL/GenBank/DDBJ whole genome shotgun (WGS) entry which is preliminary data.</text>
</comment>
<name>A0A495JWY5_9ACTN</name>
<dbReference type="SUPFAM" id="SSF55804">
    <property type="entry name" value="Phoshotransferase/anion transport protein"/>
    <property type="match status" value="1"/>
</dbReference>
<comment type="function">
    <text evidence="1">The phosphoenolpyruvate-dependent sugar phosphotransferase system (sugar PTS), a major carbohydrate active transport system, catalyzes the phosphorylation of incoming sugar substrates concomitantly with their translocation across the cell membrane. The enzyme II CmtAB PTS system is involved in D-mannitol transport.</text>
</comment>
<dbReference type="RefSeq" id="WP_246017426.1">
    <property type="nucleotide sequence ID" value="NZ_RBKT01000001.1"/>
</dbReference>
<proteinExistence type="predicted"/>
<evidence type="ECO:0000256" key="10">
    <source>
        <dbReference type="ARBA" id="ARBA00030956"/>
    </source>
</evidence>
<keyword evidence="5" id="KW-0762">Sugar transport</keyword>
<dbReference type="EMBL" id="RBKT01000001">
    <property type="protein sequence ID" value="RKR92872.1"/>
    <property type="molecule type" value="Genomic_DNA"/>
</dbReference>
<evidence type="ECO:0000313" key="13">
    <source>
        <dbReference type="EMBL" id="RKR92872.1"/>
    </source>
</evidence>
<sequence>MADNLAELLDPRALRLAETATDRDDAIRRCGQALVEIGAADPGYVETMLARERSVPTYIGEGVAIPHGTLAGKDLVHRDALAVLRFPEPVDWDGQPVSVCVAIAARGDGHVEILARLAEILLDPDQARALREATHPDDVLRLFAAAQEDSNS</sequence>
<evidence type="ECO:0000256" key="8">
    <source>
        <dbReference type="ARBA" id="ARBA00022777"/>
    </source>
</evidence>
<evidence type="ECO:0000256" key="3">
    <source>
        <dbReference type="ARBA" id="ARBA00022448"/>
    </source>
</evidence>
<dbReference type="GO" id="GO:0005886">
    <property type="term" value="C:plasma membrane"/>
    <property type="evidence" value="ECO:0007669"/>
    <property type="project" value="TreeGrafter"/>
</dbReference>
<evidence type="ECO:0000256" key="11">
    <source>
        <dbReference type="ARBA" id="ARBA00030962"/>
    </source>
</evidence>
<dbReference type="Gene3D" id="3.40.930.10">
    <property type="entry name" value="Mannitol-specific EII, Chain A"/>
    <property type="match status" value="1"/>
</dbReference>
<evidence type="ECO:0000256" key="4">
    <source>
        <dbReference type="ARBA" id="ARBA00022553"/>
    </source>
</evidence>
<keyword evidence="14" id="KW-1185">Reference proteome</keyword>
<protein>
    <recommendedName>
        <fullName evidence="2">Mannitol-specific phosphotransferase enzyme IIA component</fullName>
    </recommendedName>
    <alternativeName>
        <fullName evidence="10">EIIA</fullName>
    </alternativeName>
    <alternativeName>
        <fullName evidence="11">EIII</fullName>
    </alternativeName>
    <alternativeName>
        <fullName evidence="9">PTS system mannitol-specific EIIA component</fullName>
    </alternativeName>
</protein>
<dbReference type="GO" id="GO:0009401">
    <property type="term" value="P:phosphoenolpyruvate-dependent sugar phosphotransferase system"/>
    <property type="evidence" value="ECO:0007669"/>
    <property type="project" value="UniProtKB-KW"/>
</dbReference>
<dbReference type="AlphaFoldDB" id="A0A495JWY5"/>
<organism evidence="13 14">
    <name type="scientific">Micromonospora pisi</name>
    <dbReference type="NCBI Taxonomy" id="589240"/>
    <lineage>
        <taxon>Bacteria</taxon>
        <taxon>Bacillati</taxon>
        <taxon>Actinomycetota</taxon>
        <taxon>Actinomycetes</taxon>
        <taxon>Micromonosporales</taxon>
        <taxon>Micromonosporaceae</taxon>
        <taxon>Micromonospora</taxon>
    </lineage>
</organism>
<keyword evidence="3" id="KW-0813">Transport</keyword>
<evidence type="ECO:0000259" key="12">
    <source>
        <dbReference type="PROSITE" id="PS51094"/>
    </source>
</evidence>
<keyword evidence="4" id="KW-0597">Phosphoprotein</keyword>
<dbReference type="PROSITE" id="PS00372">
    <property type="entry name" value="PTS_EIIA_TYPE_2_HIS"/>
    <property type="match status" value="1"/>
</dbReference>
<keyword evidence="7" id="KW-0598">Phosphotransferase system</keyword>
<evidence type="ECO:0000313" key="14">
    <source>
        <dbReference type="Proteomes" id="UP000277671"/>
    </source>
</evidence>
<dbReference type="Proteomes" id="UP000277671">
    <property type="component" value="Unassembled WGS sequence"/>
</dbReference>
<dbReference type="PROSITE" id="PS51094">
    <property type="entry name" value="PTS_EIIA_TYPE_2"/>
    <property type="match status" value="1"/>
</dbReference>
<evidence type="ECO:0000256" key="6">
    <source>
        <dbReference type="ARBA" id="ARBA00022679"/>
    </source>
</evidence>
<dbReference type="PANTHER" id="PTHR30181">
    <property type="entry name" value="MANNITOL PERMEASE IIC COMPONENT"/>
    <property type="match status" value="1"/>
</dbReference>
<feature type="domain" description="PTS EIIA type-2" evidence="12">
    <location>
        <begin position="7"/>
        <end position="146"/>
    </location>
</feature>